<evidence type="ECO:0000259" key="8">
    <source>
        <dbReference type="PROSITE" id="PS50928"/>
    </source>
</evidence>
<name>A0A1M4ZP59_9THEO</name>
<comment type="subcellular location">
    <subcellularLocation>
        <location evidence="1 7">Cell membrane</location>
        <topology evidence="1 7">Multi-pass membrane protein</topology>
    </subcellularLocation>
</comment>
<protein>
    <submittedName>
        <fullName evidence="9">Carbohydrate ABC transporter membrane protein 1, CUT1 family</fullName>
    </submittedName>
</protein>
<proteinExistence type="inferred from homology"/>
<evidence type="ECO:0000256" key="2">
    <source>
        <dbReference type="ARBA" id="ARBA00022448"/>
    </source>
</evidence>
<evidence type="ECO:0000256" key="6">
    <source>
        <dbReference type="ARBA" id="ARBA00023136"/>
    </source>
</evidence>
<dbReference type="EMBL" id="FQUR01000017">
    <property type="protein sequence ID" value="SHF19823.1"/>
    <property type="molecule type" value="Genomic_DNA"/>
</dbReference>
<evidence type="ECO:0000256" key="1">
    <source>
        <dbReference type="ARBA" id="ARBA00004651"/>
    </source>
</evidence>
<dbReference type="Pfam" id="PF00528">
    <property type="entry name" value="BPD_transp_1"/>
    <property type="match status" value="1"/>
</dbReference>
<evidence type="ECO:0000313" key="10">
    <source>
        <dbReference type="Proteomes" id="UP000184127"/>
    </source>
</evidence>
<evidence type="ECO:0000256" key="4">
    <source>
        <dbReference type="ARBA" id="ARBA00022692"/>
    </source>
</evidence>
<feature type="transmembrane region" description="Helical" evidence="7">
    <location>
        <begin position="75"/>
        <end position="96"/>
    </location>
</feature>
<evidence type="ECO:0000256" key="5">
    <source>
        <dbReference type="ARBA" id="ARBA00022989"/>
    </source>
</evidence>
<evidence type="ECO:0000256" key="3">
    <source>
        <dbReference type="ARBA" id="ARBA00022475"/>
    </source>
</evidence>
<dbReference type="Gene3D" id="1.10.3720.10">
    <property type="entry name" value="MetI-like"/>
    <property type="match status" value="1"/>
</dbReference>
<dbReference type="PANTHER" id="PTHR43227:SF11">
    <property type="entry name" value="BLL4140 PROTEIN"/>
    <property type="match status" value="1"/>
</dbReference>
<sequence length="294" mass="33425">MEQEKTLLAKLKTYLIFAGPTTFAFLTVIILPFLYGIYLTFTDWNGISATHAFVGFSNYLQVFKDKIFWTSFLLTLKYVFFTVILINIIAFFLAYMLTSGAKGQNFFRAGFFTPNLIGGILLGFIWQFIFSNILVYLGKSYNIPILSGSWLSDPDKAFWALVIVTVWQYTGYMMVIYISGFMNIPRDLLEAASIDGANTYQRLKNVILPLMVPSFTISVFLTLQRGFMVYDINLALTNGGPYKSTELISLHIYNTAFLSQQYGIGQAEAFFLFFVVAAVTLLQVYFSKKLEVEN</sequence>
<dbReference type="CDD" id="cd06261">
    <property type="entry name" value="TM_PBP2"/>
    <property type="match status" value="1"/>
</dbReference>
<dbReference type="InterPro" id="IPR035906">
    <property type="entry name" value="MetI-like_sf"/>
</dbReference>
<dbReference type="Proteomes" id="UP000184127">
    <property type="component" value="Unassembled WGS sequence"/>
</dbReference>
<dbReference type="SUPFAM" id="SSF161098">
    <property type="entry name" value="MetI-like"/>
    <property type="match status" value="1"/>
</dbReference>
<keyword evidence="2 7" id="KW-0813">Transport</keyword>
<keyword evidence="5 7" id="KW-1133">Transmembrane helix</keyword>
<feature type="transmembrane region" description="Helical" evidence="7">
    <location>
        <begin position="158"/>
        <end position="179"/>
    </location>
</feature>
<feature type="transmembrane region" description="Helical" evidence="7">
    <location>
        <begin position="269"/>
        <end position="286"/>
    </location>
</feature>
<gene>
    <name evidence="9" type="ORF">SAMN02745195_02064</name>
</gene>
<feature type="transmembrane region" description="Helical" evidence="7">
    <location>
        <begin position="206"/>
        <end position="223"/>
    </location>
</feature>
<keyword evidence="4 7" id="KW-0812">Transmembrane</keyword>
<dbReference type="InterPro" id="IPR000515">
    <property type="entry name" value="MetI-like"/>
</dbReference>
<evidence type="ECO:0000313" key="9">
    <source>
        <dbReference type="EMBL" id="SHF19823.1"/>
    </source>
</evidence>
<dbReference type="GO" id="GO:0055085">
    <property type="term" value="P:transmembrane transport"/>
    <property type="evidence" value="ECO:0007669"/>
    <property type="project" value="InterPro"/>
</dbReference>
<accession>A0A1M4ZP59</accession>
<keyword evidence="10" id="KW-1185">Reference proteome</keyword>
<dbReference type="InterPro" id="IPR050809">
    <property type="entry name" value="UgpAE/MalFG_permease"/>
</dbReference>
<feature type="domain" description="ABC transmembrane type-1" evidence="8">
    <location>
        <begin position="72"/>
        <end position="283"/>
    </location>
</feature>
<organism evidence="9 10">
    <name type="scientific">Thermoanaerobacter uzonensis DSM 18761</name>
    <dbReference type="NCBI Taxonomy" id="1123369"/>
    <lineage>
        <taxon>Bacteria</taxon>
        <taxon>Bacillati</taxon>
        <taxon>Bacillota</taxon>
        <taxon>Clostridia</taxon>
        <taxon>Thermoanaerobacterales</taxon>
        <taxon>Thermoanaerobacteraceae</taxon>
        <taxon>Thermoanaerobacter</taxon>
    </lineage>
</organism>
<keyword evidence="6 7" id="KW-0472">Membrane</keyword>
<reference evidence="10" key="1">
    <citation type="submission" date="2016-11" db="EMBL/GenBank/DDBJ databases">
        <authorList>
            <person name="Varghese N."/>
            <person name="Submissions S."/>
        </authorList>
    </citation>
    <scope>NUCLEOTIDE SEQUENCE [LARGE SCALE GENOMIC DNA]</scope>
    <source>
        <strain evidence="10">DSM 18761</strain>
    </source>
</reference>
<dbReference type="GO" id="GO:0005886">
    <property type="term" value="C:plasma membrane"/>
    <property type="evidence" value="ECO:0007669"/>
    <property type="project" value="UniProtKB-SubCell"/>
</dbReference>
<feature type="transmembrane region" description="Helical" evidence="7">
    <location>
        <begin position="14"/>
        <end position="38"/>
    </location>
</feature>
<keyword evidence="3" id="KW-1003">Cell membrane</keyword>
<feature type="transmembrane region" description="Helical" evidence="7">
    <location>
        <begin position="116"/>
        <end position="137"/>
    </location>
</feature>
<evidence type="ECO:0000256" key="7">
    <source>
        <dbReference type="RuleBase" id="RU363032"/>
    </source>
</evidence>
<dbReference type="PANTHER" id="PTHR43227">
    <property type="entry name" value="BLL4140 PROTEIN"/>
    <property type="match status" value="1"/>
</dbReference>
<dbReference type="AlphaFoldDB" id="A0A1M4ZP59"/>
<dbReference type="PROSITE" id="PS50928">
    <property type="entry name" value="ABC_TM1"/>
    <property type="match status" value="1"/>
</dbReference>
<comment type="similarity">
    <text evidence="7">Belongs to the binding-protein-dependent transport system permease family.</text>
</comment>